<feature type="non-terminal residue" evidence="1">
    <location>
        <position position="180"/>
    </location>
</feature>
<evidence type="ECO:0000313" key="1">
    <source>
        <dbReference type="EMBL" id="KAB7502341.1"/>
    </source>
</evidence>
<name>A0A5N5T6U4_9CRUS</name>
<gene>
    <name evidence="1" type="ORF">Anas_12003</name>
</gene>
<keyword evidence="2" id="KW-1185">Reference proteome</keyword>
<reference evidence="1 2" key="1">
    <citation type="journal article" date="2019" name="PLoS Biol.">
        <title>Sex chromosomes control vertical transmission of feminizing Wolbachia symbionts in an isopod.</title>
        <authorList>
            <person name="Becking T."/>
            <person name="Chebbi M.A."/>
            <person name="Giraud I."/>
            <person name="Moumen B."/>
            <person name="Laverre T."/>
            <person name="Caubet Y."/>
            <person name="Peccoud J."/>
            <person name="Gilbert C."/>
            <person name="Cordaux R."/>
        </authorList>
    </citation>
    <scope>NUCLEOTIDE SEQUENCE [LARGE SCALE GENOMIC DNA]</scope>
    <source>
        <strain evidence="1">ANa2</strain>
        <tissue evidence="1">Whole body excluding digestive tract and cuticle</tissue>
    </source>
</reference>
<comment type="caution">
    <text evidence="1">The sequence shown here is derived from an EMBL/GenBank/DDBJ whole genome shotgun (WGS) entry which is preliminary data.</text>
</comment>
<accession>A0A5N5T6U4</accession>
<protein>
    <submittedName>
        <fullName evidence="1">Uncharacterized protein</fullName>
    </submittedName>
</protein>
<organism evidence="1 2">
    <name type="scientific">Armadillidium nasatum</name>
    <dbReference type="NCBI Taxonomy" id="96803"/>
    <lineage>
        <taxon>Eukaryota</taxon>
        <taxon>Metazoa</taxon>
        <taxon>Ecdysozoa</taxon>
        <taxon>Arthropoda</taxon>
        <taxon>Crustacea</taxon>
        <taxon>Multicrustacea</taxon>
        <taxon>Malacostraca</taxon>
        <taxon>Eumalacostraca</taxon>
        <taxon>Peracarida</taxon>
        <taxon>Isopoda</taxon>
        <taxon>Oniscidea</taxon>
        <taxon>Crinocheta</taxon>
        <taxon>Armadillidiidae</taxon>
        <taxon>Armadillidium</taxon>
    </lineage>
</organism>
<proteinExistence type="predicted"/>
<evidence type="ECO:0000313" key="2">
    <source>
        <dbReference type="Proteomes" id="UP000326759"/>
    </source>
</evidence>
<dbReference type="EMBL" id="SEYY01007816">
    <property type="protein sequence ID" value="KAB7502341.1"/>
    <property type="molecule type" value="Genomic_DNA"/>
</dbReference>
<dbReference type="AlphaFoldDB" id="A0A5N5T6U4"/>
<dbReference type="Proteomes" id="UP000326759">
    <property type="component" value="Unassembled WGS sequence"/>
</dbReference>
<sequence length="180" mass="21078">MIFGKSKIKIWKALQADSENKIDTYDAANLMHTYLQYQKKAVSNTLYPNGSKPFCVYSTFNQDFIHTSLYLDERCHDRPVSVTFNLFDKLPQFISLRVNPNQIDPKKMNMYSLDSRILIFEVNVDNARTVDGKIDTTQPLCKPDPYLLESEMIEVLLEHKTKMLSIKRKLLFHENENYTD</sequence>